<keyword evidence="7 10" id="KW-1133">Transmembrane helix</keyword>
<evidence type="ECO:0000256" key="6">
    <source>
        <dbReference type="ARBA" id="ARBA00022824"/>
    </source>
</evidence>
<keyword evidence="8 10" id="KW-0472">Membrane</keyword>
<dbReference type="GO" id="GO:0006614">
    <property type="term" value="P:SRP-dependent cotranslational protein targeting to membrane"/>
    <property type="evidence" value="ECO:0007669"/>
    <property type="project" value="InterPro"/>
</dbReference>
<feature type="transmembrane region" description="Helical" evidence="10">
    <location>
        <begin position="56"/>
        <end position="73"/>
    </location>
</feature>
<evidence type="ECO:0000313" key="11">
    <source>
        <dbReference type="EMBL" id="KAH9592127.1"/>
    </source>
</evidence>
<keyword evidence="5 10" id="KW-0812">Transmembrane</keyword>
<evidence type="ECO:0000313" key="13">
    <source>
        <dbReference type="Proteomes" id="UP000471633"/>
    </source>
</evidence>
<reference evidence="12" key="1">
    <citation type="journal article" date="2012" name="Nat. Genet.">
        <title>Whole-genome sequence of Schistosoma haematobium.</title>
        <authorList>
            <person name="Young N.D."/>
            <person name="Jex A.R."/>
            <person name="Li B."/>
            <person name="Liu S."/>
            <person name="Yang L."/>
            <person name="Xiong Z."/>
            <person name="Li Y."/>
            <person name="Cantacessi C."/>
            <person name="Hall R.S."/>
            <person name="Xu X."/>
            <person name="Chen F."/>
            <person name="Wu X."/>
            <person name="Zerlotini A."/>
            <person name="Oliveira G."/>
            <person name="Hofmann A."/>
            <person name="Zhang G."/>
            <person name="Fang X."/>
            <person name="Kang Y."/>
            <person name="Campbell B.E."/>
            <person name="Loukas A."/>
            <person name="Ranganathan S."/>
            <person name="Rollinson D."/>
            <person name="Rinaldi G."/>
            <person name="Brindley P.J."/>
            <person name="Yang H."/>
            <person name="Wang J."/>
            <person name="Wang J."/>
            <person name="Gasser R.B."/>
        </authorList>
    </citation>
    <scope>NUCLEOTIDE SEQUENCE [LARGE SCALE GENOMIC DNA]</scope>
</reference>
<evidence type="ECO:0000256" key="1">
    <source>
        <dbReference type="ARBA" id="ARBA00002838"/>
    </source>
</evidence>
<dbReference type="EMBL" id="AMPZ03000002">
    <property type="protein sequence ID" value="KAH9592127.1"/>
    <property type="molecule type" value="Genomic_DNA"/>
</dbReference>
<reference evidence="11" key="3">
    <citation type="submission" date="2021-06" db="EMBL/GenBank/DDBJ databases">
        <title>Chromosome-level genome assembly for S. haematobium.</title>
        <authorList>
            <person name="Stroehlein A.J."/>
        </authorList>
    </citation>
    <scope>NUCLEOTIDE SEQUENCE</scope>
</reference>
<proteinExistence type="inferred from homology"/>
<evidence type="ECO:0000256" key="3">
    <source>
        <dbReference type="ARBA" id="ARBA00007990"/>
    </source>
</evidence>
<name>A0A095ALS7_SCHHA</name>
<feature type="transmembrane region" description="Helical" evidence="10">
    <location>
        <begin position="27"/>
        <end position="44"/>
    </location>
</feature>
<dbReference type="STRING" id="6185.A0A095ALS7"/>
<protein>
    <recommendedName>
        <fullName evidence="4">Translocon-associated protein subunit gamma</fullName>
    </recommendedName>
    <alternativeName>
        <fullName evidence="9">Signal sequence receptor subunit gamma</fullName>
    </alternativeName>
</protein>
<comment type="similarity">
    <text evidence="3">Belongs to the TRAP-gamma family.</text>
</comment>
<evidence type="ECO:0000256" key="5">
    <source>
        <dbReference type="ARBA" id="ARBA00022692"/>
    </source>
</evidence>
<evidence type="ECO:0000256" key="9">
    <source>
        <dbReference type="ARBA" id="ARBA00030917"/>
    </source>
</evidence>
<evidence type="ECO:0000256" key="7">
    <source>
        <dbReference type="ARBA" id="ARBA00022989"/>
    </source>
</evidence>
<dbReference type="InterPro" id="IPR009779">
    <property type="entry name" value="SSR3"/>
</dbReference>
<sequence length="180" mass="20309">MVVKITKEDERLLEEYSQAASKSSEKLVYVNAIMISSIPIWLFWGVHKMPLIANSFLYVIISLASTFLISIAYKNSKTPLMEKIAIRRTEAITKEVNNEAGRDKKLSKKNREDVVRERTKKVADYESTTFSIFYNNCLFLLVLLLLSAVLHHFSNQVNYSVSMLLAAGATAFLSSGKGSF</sequence>
<evidence type="ECO:0000256" key="10">
    <source>
        <dbReference type="SAM" id="Phobius"/>
    </source>
</evidence>
<dbReference type="GO" id="GO:0005789">
    <property type="term" value="C:endoplasmic reticulum membrane"/>
    <property type="evidence" value="ECO:0007669"/>
    <property type="project" value="UniProtKB-SubCell"/>
</dbReference>
<dbReference type="CTD" id="24590951"/>
<feature type="transmembrane region" description="Helical" evidence="10">
    <location>
        <begin position="133"/>
        <end position="153"/>
    </location>
</feature>
<evidence type="ECO:0000256" key="2">
    <source>
        <dbReference type="ARBA" id="ARBA00004477"/>
    </source>
</evidence>
<dbReference type="OrthoDB" id="10059529at2759"/>
<dbReference type="RefSeq" id="XP_012794871.1">
    <property type="nucleotide sequence ID" value="XM_012939417.3"/>
</dbReference>
<gene>
    <name evidence="11" type="primary">SSR3_1</name>
    <name evidence="11" type="ORF">MS3_00004163</name>
    <name evidence="12" type="ORF">MS3_03340</name>
</gene>
<feature type="non-terminal residue" evidence="12">
    <location>
        <position position="180"/>
    </location>
</feature>
<dbReference type="GeneID" id="24590951"/>
<comment type="function">
    <text evidence="1">TRAP proteins are part of a complex whose function is to bind calcium to the ER membrane and thereby regulate the retention of ER resident proteins.</text>
</comment>
<dbReference type="Pfam" id="PF07074">
    <property type="entry name" value="TRAP-gamma"/>
    <property type="match status" value="1"/>
</dbReference>
<reference evidence="11" key="2">
    <citation type="journal article" date="2019" name="Gigascience">
        <title>High-quality Schistosoma haematobium genome achieved by single-molecule and long-range sequencing.</title>
        <authorList>
            <person name="Stroehlein A.J."/>
            <person name="Korhonen P.K."/>
            <person name="Chong T.M."/>
            <person name="Lim Y.L."/>
            <person name="Chan K.G."/>
            <person name="Webster B."/>
            <person name="Rollinson D."/>
            <person name="Brindley P.J."/>
            <person name="Gasser R.B."/>
            <person name="Young N.D."/>
        </authorList>
    </citation>
    <scope>NUCLEOTIDE SEQUENCE</scope>
</reference>
<organism evidence="12">
    <name type="scientific">Schistosoma haematobium</name>
    <name type="common">Blood fluke</name>
    <dbReference type="NCBI Taxonomy" id="6185"/>
    <lineage>
        <taxon>Eukaryota</taxon>
        <taxon>Metazoa</taxon>
        <taxon>Spiralia</taxon>
        <taxon>Lophotrochozoa</taxon>
        <taxon>Platyhelminthes</taxon>
        <taxon>Trematoda</taxon>
        <taxon>Digenea</taxon>
        <taxon>Strigeidida</taxon>
        <taxon>Schistosomatoidea</taxon>
        <taxon>Schistosomatidae</taxon>
        <taxon>Schistosoma</taxon>
    </lineage>
</organism>
<dbReference type="Proteomes" id="UP000471633">
    <property type="component" value="Unassembled WGS sequence"/>
</dbReference>
<dbReference type="KEGG" id="shx:MS3_00004163"/>
<dbReference type="EMBL" id="KL250657">
    <property type="protein sequence ID" value="KGB35106.1"/>
    <property type="molecule type" value="Genomic_DNA"/>
</dbReference>
<accession>A0A095ALS7</accession>
<dbReference type="PANTHER" id="PTHR13399">
    <property type="entry name" value="TRANSLOCON-ASSOCIATED PROTEIN TRAP , GAMMA SUBUNIT"/>
    <property type="match status" value="1"/>
</dbReference>
<keyword evidence="6" id="KW-0256">Endoplasmic reticulum</keyword>
<comment type="subcellular location">
    <subcellularLocation>
        <location evidence="2">Endoplasmic reticulum membrane</location>
        <topology evidence="2">Multi-pass membrane protein</topology>
    </subcellularLocation>
</comment>
<reference evidence="11" key="4">
    <citation type="journal article" date="2022" name="PLoS Pathog.">
        <title>Chromosome-level genome of Schistosoma haematobium underpins genome-wide explorations of molecular variation.</title>
        <authorList>
            <person name="Stroehlein A.J."/>
            <person name="Korhonen P.K."/>
            <person name="Lee V.V."/>
            <person name="Ralph S.A."/>
            <person name="Mentink-Kane M."/>
            <person name="You H."/>
            <person name="McManus D.P."/>
            <person name="Tchuente L.T."/>
            <person name="Stothard J.R."/>
            <person name="Kaur P."/>
            <person name="Dudchenko O."/>
            <person name="Aiden E.L."/>
            <person name="Yang B."/>
            <person name="Yang H."/>
            <person name="Emery A.M."/>
            <person name="Webster B.L."/>
            <person name="Brindley P.J."/>
            <person name="Rollinson D."/>
            <person name="Chang B.C.H."/>
            <person name="Gasser R.B."/>
            <person name="Young N.D."/>
        </authorList>
    </citation>
    <scope>NUCLEOTIDE SEQUENCE</scope>
</reference>
<evidence type="ECO:0000256" key="8">
    <source>
        <dbReference type="ARBA" id="ARBA00023136"/>
    </source>
</evidence>
<dbReference type="PANTHER" id="PTHR13399:SF2">
    <property type="entry name" value="TRANSLOCON-ASSOCIATED PROTEIN SUBUNIT GAMMA"/>
    <property type="match status" value="1"/>
</dbReference>
<keyword evidence="13" id="KW-1185">Reference proteome</keyword>
<evidence type="ECO:0000256" key="4">
    <source>
        <dbReference type="ARBA" id="ARBA00022231"/>
    </source>
</evidence>
<dbReference type="AlphaFoldDB" id="A0A095ALS7"/>
<evidence type="ECO:0000313" key="12">
    <source>
        <dbReference type="EMBL" id="KGB35106.1"/>
    </source>
</evidence>